<dbReference type="InterPro" id="IPR009056">
    <property type="entry name" value="Cyt_c-like_dom"/>
</dbReference>
<evidence type="ECO:0000256" key="2">
    <source>
        <dbReference type="ARBA" id="ARBA00022723"/>
    </source>
</evidence>
<dbReference type="SUPFAM" id="SSF46626">
    <property type="entry name" value="Cytochrome c"/>
    <property type="match status" value="2"/>
</dbReference>
<evidence type="ECO:0000313" key="6">
    <source>
        <dbReference type="EMBL" id="MCI0754902.1"/>
    </source>
</evidence>
<reference evidence="6 7" key="1">
    <citation type="submission" date="2022-03" db="EMBL/GenBank/DDBJ databases">
        <title>Complete genome analysis of Roseomonas KG 17.1 : a prolific producer of plant growth promoters.</title>
        <authorList>
            <person name="Saadouli I."/>
            <person name="Najjari A."/>
            <person name="Mosbah A."/>
            <person name="Ouzari H.I."/>
        </authorList>
    </citation>
    <scope>NUCLEOTIDE SEQUENCE [LARGE SCALE GENOMIC DNA]</scope>
    <source>
        <strain evidence="6 7">KG17-1</strain>
    </source>
</reference>
<dbReference type="PANTHER" id="PTHR35008:SF8">
    <property type="entry name" value="ALCOHOL DEHYDROGENASE CYTOCHROME C SUBUNIT"/>
    <property type="match status" value="1"/>
</dbReference>
<proteinExistence type="predicted"/>
<dbReference type="InterPro" id="IPR036909">
    <property type="entry name" value="Cyt_c-like_dom_sf"/>
</dbReference>
<evidence type="ECO:0000259" key="5">
    <source>
        <dbReference type="PROSITE" id="PS51007"/>
    </source>
</evidence>
<keyword evidence="3 4" id="KW-0408">Iron</keyword>
<dbReference type="Proteomes" id="UP001201985">
    <property type="component" value="Unassembled WGS sequence"/>
</dbReference>
<sequence>MPRTLVFIAAMLALSGAGLAWIVTAARPAFGEVDAARFENGDPLRGQRIFDAGQCSSCHATPGQGSRLRLGGGLALGSPYGTFHPPNISPDPQEGIGTWRGVDLANALLSGVSPEGQHYYPAFPYSSYVRMQAEDVRDLWAYLRSLKPAPDRSLAHELPIPFTIRRGLGFWKLLFLERGPMPDEPERGDAWNCGHYLTEAIAHCAECHSTRNLAGAIKPEARFAGGPDQEGAGYVPNNTPQAIGHWSVGDLVEVLTTGRTPGLRVVKSSMDDVVKNMAALPEEDRRAIATYIHSLPPRPTPGFSNYRA</sequence>
<evidence type="ECO:0000256" key="1">
    <source>
        <dbReference type="ARBA" id="ARBA00022617"/>
    </source>
</evidence>
<dbReference type="Gene3D" id="1.10.760.10">
    <property type="entry name" value="Cytochrome c-like domain"/>
    <property type="match status" value="2"/>
</dbReference>
<keyword evidence="2 4" id="KW-0479">Metal-binding</keyword>
<dbReference type="Pfam" id="PF00034">
    <property type="entry name" value="Cytochrom_C"/>
    <property type="match status" value="1"/>
</dbReference>
<dbReference type="PROSITE" id="PS51007">
    <property type="entry name" value="CYTC"/>
    <property type="match status" value="2"/>
</dbReference>
<protein>
    <submittedName>
        <fullName evidence="6">Cytochrome c</fullName>
    </submittedName>
</protein>
<gene>
    <name evidence="6" type="ORF">MON41_14305</name>
</gene>
<feature type="domain" description="Cytochrome c" evidence="5">
    <location>
        <begin position="183"/>
        <end position="296"/>
    </location>
</feature>
<feature type="domain" description="Cytochrome c" evidence="5">
    <location>
        <begin position="41"/>
        <end position="147"/>
    </location>
</feature>
<evidence type="ECO:0000256" key="3">
    <source>
        <dbReference type="ARBA" id="ARBA00023004"/>
    </source>
</evidence>
<dbReference type="EMBL" id="JALBUU010000019">
    <property type="protein sequence ID" value="MCI0754902.1"/>
    <property type="molecule type" value="Genomic_DNA"/>
</dbReference>
<evidence type="ECO:0000313" key="7">
    <source>
        <dbReference type="Proteomes" id="UP001201985"/>
    </source>
</evidence>
<keyword evidence="7" id="KW-1185">Reference proteome</keyword>
<dbReference type="PANTHER" id="PTHR35008">
    <property type="entry name" value="BLL4482 PROTEIN-RELATED"/>
    <property type="match status" value="1"/>
</dbReference>
<accession>A0ABS9W6J3</accession>
<dbReference type="InterPro" id="IPR051459">
    <property type="entry name" value="Cytochrome_c-type_DH"/>
</dbReference>
<organism evidence="6 7">
    <name type="scientific">Teichococcus vastitatis</name>
    <dbReference type="NCBI Taxonomy" id="2307076"/>
    <lineage>
        <taxon>Bacteria</taxon>
        <taxon>Pseudomonadati</taxon>
        <taxon>Pseudomonadota</taxon>
        <taxon>Alphaproteobacteria</taxon>
        <taxon>Acetobacterales</taxon>
        <taxon>Roseomonadaceae</taxon>
        <taxon>Roseomonas</taxon>
    </lineage>
</organism>
<evidence type="ECO:0000256" key="4">
    <source>
        <dbReference type="PROSITE-ProRule" id="PRU00433"/>
    </source>
</evidence>
<name>A0ABS9W6J3_9PROT</name>
<keyword evidence="1 4" id="KW-0349">Heme</keyword>
<dbReference type="RefSeq" id="WP_120010293.1">
    <property type="nucleotide sequence ID" value="NZ_JALBUU010000019.1"/>
</dbReference>
<comment type="caution">
    <text evidence="6">The sequence shown here is derived from an EMBL/GenBank/DDBJ whole genome shotgun (WGS) entry which is preliminary data.</text>
</comment>